<reference evidence="2" key="1">
    <citation type="submission" date="2022-09" db="EMBL/GenBank/DDBJ databases">
        <title>Aureispira anguillicida sp. nov., isolated from Leptocephalus of Japanese eel Anguilla japonica.</title>
        <authorList>
            <person name="Yuasa K."/>
            <person name="Mekata T."/>
            <person name="Ikunari K."/>
        </authorList>
    </citation>
    <scope>NUCLEOTIDE SEQUENCE</scope>
    <source>
        <strain evidence="2">EL160426</strain>
    </source>
</reference>
<gene>
    <name evidence="2" type="ORF">AsAng_0001980</name>
</gene>
<evidence type="ECO:0000313" key="3">
    <source>
        <dbReference type="Proteomes" id="UP001060919"/>
    </source>
</evidence>
<dbReference type="EMBL" id="AP026867">
    <property type="protein sequence ID" value="BDS09497.1"/>
    <property type="molecule type" value="Genomic_DNA"/>
</dbReference>
<evidence type="ECO:0000313" key="2">
    <source>
        <dbReference type="EMBL" id="BDS09497.1"/>
    </source>
</evidence>
<dbReference type="InterPro" id="IPR032710">
    <property type="entry name" value="NTF2-like_dom_sf"/>
</dbReference>
<dbReference type="InterPro" id="IPR046860">
    <property type="entry name" value="SnoaL_5"/>
</dbReference>
<organism evidence="2 3">
    <name type="scientific">Aureispira anguillae</name>
    <dbReference type="NCBI Taxonomy" id="2864201"/>
    <lineage>
        <taxon>Bacteria</taxon>
        <taxon>Pseudomonadati</taxon>
        <taxon>Bacteroidota</taxon>
        <taxon>Saprospiria</taxon>
        <taxon>Saprospirales</taxon>
        <taxon>Saprospiraceae</taxon>
        <taxon>Aureispira</taxon>
    </lineage>
</organism>
<evidence type="ECO:0000259" key="1">
    <source>
        <dbReference type="Pfam" id="PF20409"/>
    </source>
</evidence>
<protein>
    <submittedName>
        <fullName evidence="2">Nuclear transport factor 2 family protein</fullName>
    </submittedName>
</protein>
<dbReference type="RefSeq" id="WP_264790883.1">
    <property type="nucleotide sequence ID" value="NZ_AP026867.1"/>
</dbReference>
<accession>A0A915YAE1</accession>
<dbReference type="AlphaFoldDB" id="A0A915YAE1"/>
<dbReference type="SUPFAM" id="SSF54427">
    <property type="entry name" value="NTF2-like"/>
    <property type="match status" value="1"/>
</dbReference>
<keyword evidence="3" id="KW-1185">Reference proteome</keyword>
<dbReference type="Proteomes" id="UP001060919">
    <property type="component" value="Chromosome"/>
</dbReference>
<name>A0A915YAE1_9BACT</name>
<feature type="domain" description="SnoaL-like" evidence="1">
    <location>
        <begin position="1"/>
        <end position="118"/>
    </location>
</feature>
<proteinExistence type="predicted"/>
<dbReference type="KEGG" id="aup:AsAng_0001980"/>
<dbReference type="Pfam" id="PF20409">
    <property type="entry name" value="SnoaL_5"/>
    <property type="match status" value="1"/>
</dbReference>
<dbReference type="Gene3D" id="3.10.450.50">
    <property type="match status" value="1"/>
</dbReference>
<sequence length="125" mass="13985">MTTQEVANRLVELCREGNYDQAIKELYAPDIVSVEPEGTPNRIVKGLEAIAKKGEQFQSMLEKVNSNVVSDPVVAENFFSCAMLLNVNMKGVPVPVDMHEICVYTVNNGKVVREEFFHTPQKQEA</sequence>